<evidence type="ECO:0000256" key="2">
    <source>
        <dbReference type="ARBA" id="ARBA00022448"/>
    </source>
</evidence>
<dbReference type="AlphaFoldDB" id="A0A2C6L9F9"/>
<comment type="similarity">
    <text evidence="1 4">Belongs to the SNAP family.</text>
</comment>
<dbReference type="GO" id="GO:0005483">
    <property type="term" value="F:soluble NSF attachment protein activity"/>
    <property type="evidence" value="ECO:0007669"/>
    <property type="project" value="TreeGrafter"/>
</dbReference>
<dbReference type="InterPro" id="IPR000744">
    <property type="entry name" value="NSF_attach"/>
</dbReference>
<dbReference type="EMBL" id="MIGC01000980">
    <property type="protein sequence ID" value="PHJ23832.1"/>
    <property type="molecule type" value="Genomic_DNA"/>
</dbReference>
<comment type="subcellular location">
    <subcellularLocation>
        <location evidence="4">Membrane</location>
        <topology evidence="4">Peripheral membrane protein</topology>
    </subcellularLocation>
</comment>
<accession>A0A2C6L9F9</accession>
<evidence type="ECO:0000256" key="3">
    <source>
        <dbReference type="ARBA" id="ARBA00022927"/>
    </source>
</evidence>
<evidence type="ECO:0000256" key="1">
    <source>
        <dbReference type="ARBA" id="ARBA00010050"/>
    </source>
</evidence>
<comment type="function">
    <text evidence="4">Required for vesicular transport between the endoplasmic reticulum and the Golgi apparatus.</text>
</comment>
<comment type="caution">
    <text evidence="6">The sequence shown here is derived from an EMBL/GenBank/DDBJ whole genome shotgun (WGS) entry which is preliminary data.</text>
</comment>
<dbReference type="InterPro" id="IPR011990">
    <property type="entry name" value="TPR-like_helical_dom_sf"/>
</dbReference>
<dbReference type="Proteomes" id="UP000221165">
    <property type="component" value="Unassembled WGS sequence"/>
</dbReference>
<name>A0A2C6L9F9_9APIC</name>
<dbReference type="GO" id="GO:0005774">
    <property type="term" value="C:vacuolar membrane"/>
    <property type="evidence" value="ECO:0007669"/>
    <property type="project" value="TreeGrafter"/>
</dbReference>
<reference evidence="6 7" key="1">
    <citation type="journal article" date="2017" name="Int. J. Parasitol.">
        <title>The genome of the protozoan parasite Cystoisospora suis and a reverse vaccinology approach to identify vaccine candidates.</title>
        <authorList>
            <person name="Palmieri N."/>
            <person name="Shrestha A."/>
            <person name="Ruttkowski B."/>
            <person name="Beck T."/>
            <person name="Vogl C."/>
            <person name="Tomley F."/>
            <person name="Blake D.P."/>
            <person name="Joachim A."/>
        </authorList>
    </citation>
    <scope>NUCLEOTIDE SEQUENCE [LARGE SCALE GENOMIC DNA]</scope>
    <source>
        <strain evidence="6 7">Wien I</strain>
    </source>
</reference>
<feature type="region of interest" description="Disordered" evidence="5">
    <location>
        <begin position="165"/>
        <end position="187"/>
    </location>
</feature>
<organism evidence="6 7">
    <name type="scientific">Cystoisospora suis</name>
    <dbReference type="NCBI Taxonomy" id="483139"/>
    <lineage>
        <taxon>Eukaryota</taxon>
        <taxon>Sar</taxon>
        <taxon>Alveolata</taxon>
        <taxon>Apicomplexa</taxon>
        <taxon>Conoidasida</taxon>
        <taxon>Coccidia</taxon>
        <taxon>Eucoccidiorida</taxon>
        <taxon>Eimeriorina</taxon>
        <taxon>Sarcocystidae</taxon>
        <taxon>Cystoisospora</taxon>
    </lineage>
</organism>
<dbReference type="GO" id="GO:0006886">
    <property type="term" value="P:intracellular protein transport"/>
    <property type="evidence" value="ECO:0007669"/>
    <property type="project" value="UniProtKB-UniRule"/>
</dbReference>
<keyword evidence="4" id="KW-0931">ER-Golgi transport</keyword>
<gene>
    <name evidence="6" type="ORF">CSUI_002312</name>
</gene>
<feature type="compositionally biased region" description="Low complexity" evidence="5">
    <location>
        <begin position="1"/>
        <end position="22"/>
    </location>
</feature>
<evidence type="ECO:0000256" key="4">
    <source>
        <dbReference type="RuleBase" id="RU367013"/>
    </source>
</evidence>
<dbReference type="PANTHER" id="PTHR13768:SF8">
    <property type="entry name" value="ALPHA-SOLUBLE NSF ATTACHMENT PROTEIN"/>
    <property type="match status" value="1"/>
</dbReference>
<dbReference type="VEuPathDB" id="ToxoDB:CSUI_002312"/>
<dbReference type="CDD" id="cd15832">
    <property type="entry name" value="SNAP"/>
    <property type="match status" value="1"/>
</dbReference>
<keyword evidence="7" id="KW-1185">Reference proteome</keyword>
<sequence length="367" mass="39648">MRSGSHSSSFASSSSPSSSSSSANVADIPNLLKKADNCMKPAGFFSTLLGRGSDFDAALSIYTQCAQRYKMARLWQESADCYVRASIAAQRMEDPSTEGQMLVEAGNVLKRVSAQDAQEQLEAAAQVYIQQGRWGQAAKIYRSIAEMYEEDEGCHSHSFLGNTIGSLSTSDPHRGSSSSSSTSAGGGGDSLNKILAFYKKAADTYELDEYGKSAYSQCRCKYAEYAAKNDQTIDEAVKIFEQEGDKATRNNLLQFSAKDFYLKALVLLLASGDTVSAKIALERYMARDPRLEGSREGRLASALVEAMGEGDAEAFTAAIEEYDRISKLDPWKVHFLLRAKRKLLHGDGSAEGVGGAVVDEDGGVDLS</sequence>
<dbReference type="RefSeq" id="XP_067925506.1">
    <property type="nucleotide sequence ID" value="XM_068062514.1"/>
</dbReference>
<keyword evidence="2 4" id="KW-0813">Transport</keyword>
<dbReference type="GO" id="GO:0031201">
    <property type="term" value="C:SNARE complex"/>
    <property type="evidence" value="ECO:0007669"/>
    <property type="project" value="TreeGrafter"/>
</dbReference>
<evidence type="ECO:0000256" key="5">
    <source>
        <dbReference type="SAM" id="MobiDB-lite"/>
    </source>
</evidence>
<evidence type="ECO:0000313" key="6">
    <source>
        <dbReference type="EMBL" id="PHJ23832.1"/>
    </source>
</evidence>
<keyword evidence="3 4" id="KW-0653">Protein transport</keyword>
<dbReference type="SUPFAM" id="SSF48452">
    <property type="entry name" value="TPR-like"/>
    <property type="match status" value="2"/>
</dbReference>
<dbReference type="OrthoDB" id="9984275at2759"/>
<dbReference type="PANTHER" id="PTHR13768">
    <property type="entry name" value="SOLUBLE NSF ATTACHMENT PROTEIN SNAP"/>
    <property type="match status" value="1"/>
</dbReference>
<proteinExistence type="inferred from homology"/>
<keyword evidence="4" id="KW-0472">Membrane</keyword>
<dbReference type="GO" id="GO:0016192">
    <property type="term" value="P:vesicle-mediated transport"/>
    <property type="evidence" value="ECO:0007669"/>
    <property type="project" value="UniProtKB-KW"/>
</dbReference>
<dbReference type="GO" id="GO:0019905">
    <property type="term" value="F:syntaxin binding"/>
    <property type="evidence" value="ECO:0007669"/>
    <property type="project" value="TreeGrafter"/>
</dbReference>
<protein>
    <submittedName>
        <fullName evidence="6">Snap protein (Soluble n-ethylmaleimide-sensitive factor attachment protein)</fullName>
    </submittedName>
</protein>
<dbReference type="Pfam" id="PF14938">
    <property type="entry name" value="SNAP"/>
    <property type="match status" value="2"/>
</dbReference>
<evidence type="ECO:0000313" key="7">
    <source>
        <dbReference type="Proteomes" id="UP000221165"/>
    </source>
</evidence>
<dbReference type="Gene3D" id="1.25.40.10">
    <property type="entry name" value="Tetratricopeptide repeat domain"/>
    <property type="match status" value="1"/>
</dbReference>
<dbReference type="GeneID" id="94425725"/>
<feature type="region of interest" description="Disordered" evidence="5">
    <location>
        <begin position="1"/>
        <end position="24"/>
    </location>
</feature>